<organism evidence="10 11">
    <name type="scientific">Chionoecetes opilio</name>
    <name type="common">Atlantic snow crab</name>
    <name type="synonym">Cancer opilio</name>
    <dbReference type="NCBI Taxonomy" id="41210"/>
    <lineage>
        <taxon>Eukaryota</taxon>
        <taxon>Metazoa</taxon>
        <taxon>Ecdysozoa</taxon>
        <taxon>Arthropoda</taxon>
        <taxon>Crustacea</taxon>
        <taxon>Multicrustacea</taxon>
        <taxon>Malacostraca</taxon>
        <taxon>Eumalacostraca</taxon>
        <taxon>Eucarida</taxon>
        <taxon>Decapoda</taxon>
        <taxon>Pleocyemata</taxon>
        <taxon>Brachyura</taxon>
        <taxon>Eubrachyura</taxon>
        <taxon>Majoidea</taxon>
        <taxon>Majidae</taxon>
        <taxon>Chionoecetes</taxon>
    </lineage>
</organism>
<keyword evidence="7" id="KW-0539">Nucleus</keyword>
<evidence type="ECO:0000313" key="10">
    <source>
        <dbReference type="EMBL" id="KAG0722847.1"/>
    </source>
</evidence>
<dbReference type="OrthoDB" id="6627079at2759"/>
<comment type="similarity">
    <text evidence="3">Belongs to the HARBI1 family.</text>
</comment>
<dbReference type="GO" id="GO:0004518">
    <property type="term" value="F:nuclease activity"/>
    <property type="evidence" value="ECO:0007669"/>
    <property type="project" value="UniProtKB-KW"/>
</dbReference>
<keyword evidence="5" id="KW-0479">Metal-binding</keyword>
<feature type="compositionally biased region" description="Pro residues" evidence="8">
    <location>
        <begin position="282"/>
        <end position="305"/>
    </location>
</feature>
<protein>
    <submittedName>
        <fullName evidence="10">Protein ANTAGONIST OF LIKE HETEROCHROMATIN PROTEIN 1</fullName>
    </submittedName>
</protein>
<name>A0A8J4Y8Y6_CHIOP</name>
<dbReference type="AlphaFoldDB" id="A0A8J4Y8Y6"/>
<dbReference type="InterPro" id="IPR027806">
    <property type="entry name" value="HARBI1_dom"/>
</dbReference>
<feature type="compositionally biased region" description="Basic and acidic residues" evidence="8">
    <location>
        <begin position="350"/>
        <end position="360"/>
    </location>
</feature>
<feature type="region of interest" description="Disordered" evidence="8">
    <location>
        <begin position="483"/>
        <end position="513"/>
    </location>
</feature>
<evidence type="ECO:0000313" key="11">
    <source>
        <dbReference type="Proteomes" id="UP000770661"/>
    </source>
</evidence>
<keyword evidence="6" id="KW-0378">Hydrolase</keyword>
<gene>
    <name evidence="10" type="primary">ALP1_1</name>
    <name evidence="10" type="ORF">GWK47_043778</name>
</gene>
<accession>A0A8J4Y8Y6</accession>
<dbReference type="InterPro" id="IPR045249">
    <property type="entry name" value="HARBI1-like"/>
</dbReference>
<evidence type="ECO:0000256" key="1">
    <source>
        <dbReference type="ARBA" id="ARBA00001968"/>
    </source>
</evidence>
<comment type="subcellular location">
    <subcellularLocation>
        <location evidence="2">Nucleus</location>
    </subcellularLocation>
</comment>
<comment type="caution">
    <text evidence="10">The sequence shown here is derived from an EMBL/GenBank/DDBJ whole genome shotgun (WGS) entry which is preliminary data.</text>
</comment>
<evidence type="ECO:0000256" key="7">
    <source>
        <dbReference type="ARBA" id="ARBA00023242"/>
    </source>
</evidence>
<comment type="cofactor">
    <cofactor evidence="1">
        <name>a divalent metal cation</name>
        <dbReference type="ChEBI" id="CHEBI:60240"/>
    </cofactor>
</comment>
<dbReference type="Proteomes" id="UP000770661">
    <property type="component" value="Unassembled WGS sequence"/>
</dbReference>
<feature type="domain" description="DDE Tnp4" evidence="9">
    <location>
        <begin position="210"/>
        <end position="275"/>
    </location>
</feature>
<evidence type="ECO:0000259" key="9">
    <source>
        <dbReference type="Pfam" id="PF13359"/>
    </source>
</evidence>
<dbReference type="Pfam" id="PF13359">
    <property type="entry name" value="DDE_Tnp_4"/>
    <property type="match status" value="1"/>
</dbReference>
<feature type="compositionally biased region" description="Basic residues" evidence="8">
    <location>
        <begin position="340"/>
        <end position="349"/>
    </location>
</feature>
<dbReference type="GO" id="GO:0046872">
    <property type="term" value="F:metal ion binding"/>
    <property type="evidence" value="ECO:0007669"/>
    <property type="project" value="UniProtKB-KW"/>
</dbReference>
<reference evidence="10" key="1">
    <citation type="submission" date="2020-07" db="EMBL/GenBank/DDBJ databases">
        <title>The High-quality genome of the commercially important snow crab, Chionoecetes opilio.</title>
        <authorList>
            <person name="Jeong J.-H."/>
            <person name="Ryu S."/>
        </authorList>
    </citation>
    <scope>NUCLEOTIDE SEQUENCE</scope>
    <source>
        <strain evidence="10">MADBK_172401_WGS</strain>
        <tissue evidence="10">Digestive gland</tissue>
    </source>
</reference>
<evidence type="ECO:0000256" key="8">
    <source>
        <dbReference type="SAM" id="MobiDB-lite"/>
    </source>
</evidence>
<dbReference type="GO" id="GO:0016787">
    <property type="term" value="F:hydrolase activity"/>
    <property type="evidence" value="ECO:0007669"/>
    <property type="project" value="UniProtKB-KW"/>
</dbReference>
<feature type="region of interest" description="Disordered" evidence="8">
    <location>
        <begin position="279"/>
        <end position="431"/>
    </location>
</feature>
<dbReference type="PANTHER" id="PTHR22930:SF269">
    <property type="entry name" value="NUCLEASE HARBI1-LIKE PROTEIN"/>
    <property type="match status" value="1"/>
</dbReference>
<evidence type="ECO:0000256" key="3">
    <source>
        <dbReference type="ARBA" id="ARBA00006958"/>
    </source>
</evidence>
<evidence type="ECO:0000256" key="4">
    <source>
        <dbReference type="ARBA" id="ARBA00022722"/>
    </source>
</evidence>
<sequence length="656" mass="73869">MNNIAEFILEEFNFVNSLIKPENRHNTRLMKWIFSYIEILELLAIANFIHQEEQEKKERSKRTVWVWPSLQRRLEHGHYENLMEELARECPQLYKNFTRVDKQLFDEIVERVTPIIQRKPTFWRKPIPPGLRVAITLRFLATGETYKSLQYSFRVAHNTISQIVPDTCQALISVYGDQELKTPQSPAEWKEVASGFEERWNLPHCVGAINGKHIRIRNPSFGGTYYFNYKKFFSIVLLAIVHSNYKFIYVDVRAIGSESDGGGFAHTRLSKLLDRQTAKLPPAEPNPAQPAPTTPPPSARCPPCTPVTQEKREEGPERLPSHPTPAPLRLPLTSAPPHRLPLRRLPPLRRHPESSPHRLPLEPAPPTLLTRKNWDQPAGENGEVVEGREGNETTRRTKGPPPPRRGRAAPATKNRETGPEKAPTLSAEETEVAGEMGEFEVLSTEKVRPNRLGGLDVARIRGYSIGGPPGVRPGLCGAAREVSTPPEDGTDGNPHRFPKPMRREHQAWSGPMRKPTEILGFPRGPKPPTPARHPPATTVMYQGTRQPPPQPTHPAQAAAFGYLQPGGSIAVIARPAISKNPLGHSRHLSLHTDTFAVFRPFPWAQFWETPASAWTAPFGSPAYITPYARAILDPDQTLETPRSHQQPQRNHPWLSL</sequence>
<dbReference type="GO" id="GO:0005634">
    <property type="term" value="C:nucleus"/>
    <property type="evidence" value="ECO:0007669"/>
    <property type="project" value="UniProtKB-SubCell"/>
</dbReference>
<keyword evidence="11" id="KW-1185">Reference proteome</keyword>
<evidence type="ECO:0000256" key="5">
    <source>
        <dbReference type="ARBA" id="ARBA00022723"/>
    </source>
</evidence>
<evidence type="ECO:0000256" key="6">
    <source>
        <dbReference type="ARBA" id="ARBA00022801"/>
    </source>
</evidence>
<feature type="compositionally biased region" description="Basic and acidic residues" evidence="8">
    <location>
        <begin position="309"/>
        <end position="320"/>
    </location>
</feature>
<dbReference type="EMBL" id="JACEEZ010009010">
    <property type="protein sequence ID" value="KAG0722847.1"/>
    <property type="molecule type" value="Genomic_DNA"/>
</dbReference>
<dbReference type="PANTHER" id="PTHR22930">
    <property type="match status" value="1"/>
</dbReference>
<feature type="compositionally biased region" description="Basic and acidic residues" evidence="8">
    <location>
        <begin position="385"/>
        <end position="395"/>
    </location>
</feature>
<evidence type="ECO:0000256" key="2">
    <source>
        <dbReference type="ARBA" id="ARBA00004123"/>
    </source>
</evidence>
<proteinExistence type="inferred from homology"/>
<keyword evidence="4" id="KW-0540">Nuclease</keyword>